<dbReference type="PANTHER" id="PTHR42709:SF2">
    <property type="entry name" value="INNER MEMBRANE PROTEIN YOHD"/>
    <property type="match status" value="1"/>
</dbReference>
<keyword evidence="1" id="KW-0812">Transmembrane</keyword>
<feature type="domain" description="VTT" evidence="2">
    <location>
        <begin position="25"/>
        <end position="143"/>
    </location>
</feature>
<evidence type="ECO:0000259" key="2">
    <source>
        <dbReference type="Pfam" id="PF09335"/>
    </source>
</evidence>
<keyword evidence="1" id="KW-0472">Membrane</keyword>
<evidence type="ECO:0000313" key="3">
    <source>
        <dbReference type="EMBL" id="MSN95822.1"/>
    </source>
</evidence>
<feature type="transmembrane region" description="Helical" evidence="1">
    <location>
        <begin position="12"/>
        <end position="36"/>
    </location>
</feature>
<organism evidence="3 4">
    <name type="scientific">Campylobacter portucalensis</name>
    <dbReference type="NCBI Taxonomy" id="2608384"/>
    <lineage>
        <taxon>Bacteria</taxon>
        <taxon>Pseudomonadati</taxon>
        <taxon>Campylobacterota</taxon>
        <taxon>Epsilonproteobacteria</taxon>
        <taxon>Campylobacterales</taxon>
        <taxon>Campylobacteraceae</taxon>
        <taxon>Campylobacter</taxon>
    </lineage>
</organism>
<feature type="transmembrane region" description="Helical" evidence="1">
    <location>
        <begin position="126"/>
        <end position="147"/>
    </location>
</feature>
<dbReference type="RefSeq" id="WP_154570093.1">
    <property type="nucleotide sequence ID" value="NZ_VWSJ01000002.1"/>
</dbReference>
<proteinExistence type="predicted"/>
<dbReference type="AlphaFoldDB" id="A0A6L5WHC6"/>
<dbReference type="GO" id="GO:0005886">
    <property type="term" value="C:plasma membrane"/>
    <property type="evidence" value="ECO:0007669"/>
    <property type="project" value="TreeGrafter"/>
</dbReference>
<evidence type="ECO:0000256" key="1">
    <source>
        <dbReference type="SAM" id="Phobius"/>
    </source>
</evidence>
<feature type="transmembrane region" description="Helical" evidence="1">
    <location>
        <begin position="42"/>
        <end position="63"/>
    </location>
</feature>
<sequence>MEDMLTYLSTYGYIILFAYTLGGGMVAIIAAGVLSYAGKMDLTLIIIVASISNFLGDTLLFYLGRYNKQAIMPYFKKQTRNLALAQILFKKHGGKIIFFKKYIYGLKTLVPIAIGLTKYSFGKFSIINLISSIIWAISLGFLSYYMADLLIDFFKFMEKKPWITPLILLFILGVIVFYFKKATKKGKVVSKI</sequence>
<comment type="caution">
    <text evidence="3">The sequence shown here is derived from an EMBL/GenBank/DDBJ whole genome shotgun (WGS) entry which is preliminary data.</text>
</comment>
<accession>A0A6L5WHC6</accession>
<dbReference type="PANTHER" id="PTHR42709">
    <property type="entry name" value="ALKALINE PHOSPHATASE LIKE PROTEIN"/>
    <property type="match status" value="1"/>
</dbReference>
<reference evidence="3 4" key="2">
    <citation type="submission" date="2020-03" db="EMBL/GenBank/DDBJ databases">
        <title>Campylobacter portucalensis sp. nov., a new species of Campylobacter isolated from the reproductive tract of bulls.</title>
        <authorList>
            <person name="Silva M.F."/>
            <person name="Pereira G."/>
            <person name="Carneiro C."/>
            <person name="Hemphill A."/>
            <person name="Mateus L."/>
            <person name="Lopes-Da-Costa L."/>
            <person name="Silva E."/>
        </authorList>
    </citation>
    <scope>NUCLEOTIDE SEQUENCE [LARGE SCALE GENOMIC DNA]</scope>
    <source>
        <strain evidence="3 4">FMV-PI01</strain>
    </source>
</reference>
<dbReference type="EMBL" id="VWSJ01000002">
    <property type="protein sequence ID" value="MSN95822.1"/>
    <property type="molecule type" value="Genomic_DNA"/>
</dbReference>
<dbReference type="Proteomes" id="UP000476338">
    <property type="component" value="Unassembled WGS sequence"/>
</dbReference>
<protein>
    <submittedName>
        <fullName evidence="3">DedA family protein</fullName>
    </submittedName>
</protein>
<feature type="transmembrane region" description="Helical" evidence="1">
    <location>
        <begin position="162"/>
        <end position="179"/>
    </location>
</feature>
<reference evidence="3 4" key="1">
    <citation type="submission" date="2019-09" db="EMBL/GenBank/DDBJ databases">
        <authorList>
            <person name="Silva M."/>
            <person name="Pereira G."/>
            <person name="Lopes-Da-Costa L."/>
            <person name="Silva E."/>
        </authorList>
    </citation>
    <scope>NUCLEOTIDE SEQUENCE [LARGE SCALE GENOMIC DNA]</scope>
    <source>
        <strain evidence="3 4">FMV-PI01</strain>
    </source>
</reference>
<keyword evidence="1" id="KW-1133">Transmembrane helix</keyword>
<name>A0A6L5WHC6_9BACT</name>
<dbReference type="InterPro" id="IPR051311">
    <property type="entry name" value="DedA_domain"/>
</dbReference>
<gene>
    <name evidence="3" type="ORF">F1B92_01200</name>
</gene>
<evidence type="ECO:0000313" key="4">
    <source>
        <dbReference type="Proteomes" id="UP000476338"/>
    </source>
</evidence>
<dbReference type="InterPro" id="IPR032816">
    <property type="entry name" value="VTT_dom"/>
</dbReference>
<keyword evidence="4" id="KW-1185">Reference proteome</keyword>
<dbReference type="Pfam" id="PF09335">
    <property type="entry name" value="VTT_dom"/>
    <property type="match status" value="1"/>
</dbReference>